<dbReference type="AlphaFoldDB" id="I0H5P7"/>
<accession>I0H5P7</accession>
<dbReference type="HOGENOM" id="CLU_052774_2_0_11"/>
<dbReference type="PANTHER" id="PTHR40252">
    <property type="entry name" value="BLR0328 PROTEIN"/>
    <property type="match status" value="1"/>
</dbReference>
<feature type="region of interest" description="Disordered" evidence="1">
    <location>
        <begin position="1"/>
        <end position="21"/>
    </location>
</feature>
<dbReference type="Pfam" id="PF08495">
    <property type="entry name" value="FIST"/>
    <property type="match status" value="1"/>
</dbReference>
<dbReference type="STRING" id="512565.AMIS_31140"/>
<dbReference type="KEGG" id="ams:AMIS_31140"/>
<feature type="compositionally biased region" description="Low complexity" evidence="1">
    <location>
        <begin position="7"/>
        <end position="21"/>
    </location>
</feature>
<evidence type="ECO:0008006" key="6">
    <source>
        <dbReference type="Google" id="ProtNLM"/>
    </source>
</evidence>
<keyword evidence="5" id="KW-1185">Reference proteome</keyword>
<dbReference type="PATRIC" id="fig|512565.3.peg.3109"/>
<dbReference type="InterPro" id="IPR019494">
    <property type="entry name" value="FIST_C"/>
</dbReference>
<dbReference type="EMBL" id="AP012319">
    <property type="protein sequence ID" value="BAL88334.1"/>
    <property type="molecule type" value="Genomic_DNA"/>
</dbReference>
<protein>
    <recommendedName>
        <fullName evidence="6">FIST C-domain domain-containing protein</fullName>
    </recommendedName>
</protein>
<feature type="domain" description="FIST C-domain" evidence="3">
    <location>
        <begin position="226"/>
        <end position="369"/>
    </location>
</feature>
<reference evidence="4 5" key="1">
    <citation type="submission" date="2012-02" db="EMBL/GenBank/DDBJ databases">
        <title>Complete genome sequence of Actinoplanes missouriensis 431 (= NBRC 102363).</title>
        <authorList>
            <person name="Ohnishi Y."/>
            <person name="Ishikawa J."/>
            <person name="Sekine M."/>
            <person name="Hosoyama A."/>
            <person name="Harada T."/>
            <person name="Narita H."/>
            <person name="Hata T."/>
            <person name="Konno Y."/>
            <person name="Tutikane K."/>
            <person name="Fujita N."/>
            <person name="Horinouchi S."/>
            <person name="Hayakawa M."/>
        </authorList>
    </citation>
    <scope>NUCLEOTIDE SEQUENCE [LARGE SCALE GENOMIC DNA]</scope>
    <source>
        <strain evidence="5">ATCC 14538 / DSM 43046 / CBS 188.64 / JCM 3121 / NBRC 102363 / NCIMB 12654 / NRRL B-3342 / UNCC 431</strain>
    </source>
</reference>
<dbReference type="PANTHER" id="PTHR40252:SF2">
    <property type="entry name" value="BLR0328 PROTEIN"/>
    <property type="match status" value="1"/>
</dbReference>
<sequence>MGVGHSASAEAETAGKDAAAQAAGGREPGLLIVFSSTGYDFDRLLDGVRGEAGAGTAIIGCTTTGGIAGGPGGADAGVVVTALGGSGLEVRTAVGRDVSARPQEAGADAAAGVAGLTREHRAGLLLCDGLAGVQHEVVRGAYSVVSAVVPLVGGCAGDDMTFRRTHQFIGDRDGVEVLTDAVVGLGLGSDARIGVGIAHGWQKQGEPMVVTRSDKGRLYELDGDPALDVYLQRLRADRSLAADGQAFQNASFAKPLGLSRRTGEDIRTAHAADLKDGSLVFIADVPQGALVWEMATDEDALIAAGAESCRQAVDALDGAGVAGVLVFDCGIRKARLGPEGVAQEIAAMEQAIAGAPMAGFYTYGEVARTRGARGMHFLTVVTLAVA</sequence>
<dbReference type="InterPro" id="IPR013702">
    <property type="entry name" value="FIST_domain_N"/>
</dbReference>
<dbReference type="SMART" id="SM01204">
    <property type="entry name" value="FIST_C"/>
    <property type="match status" value="1"/>
</dbReference>
<evidence type="ECO:0000256" key="1">
    <source>
        <dbReference type="SAM" id="MobiDB-lite"/>
    </source>
</evidence>
<gene>
    <name evidence="4" type="ordered locus">AMIS_31140</name>
</gene>
<name>I0H5P7_ACTM4</name>
<dbReference type="Proteomes" id="UP000007882">
    <property type="component" value="Chromosome"/>
</dbReference>
<evidence type="ECO:0000313" key="4">
    <source>
        <dbReference type="EMBL" id="BAL88334.1"/>
    </source>
</evidence>
<evidence type="ECO:0000259" key="3">
    <source>
        <dbReference type="SMART" id="SM01204"/>
    </source>
</evidence>
<evidence type="ECO:0000259" key="2">
    <source>
        <dbReference type="SMART" id="SM00897"/>
    </source>
</evidence>
<dbReference type="Pfam" id="PF10442">
    <property type="entry name" value="FIST_C"/>
    <property type="match status" value="1"/>
</dbReference>
<organism evidence="4 5">
    <name type="scientific">Actinoplanes missouriensis (strain ATCC 14538 / DSM 43046 / CBS 188.64 / JCM 3121 / NBRC 102363 / NCIMB 12654 / NRRL B-3342 / UNCC 431)</name>
    <dbReference type="NCBI Taxonomy" id="512565"/>
    <lineage>
        <taxon>Bacteria</taxon>
        <taxon>Bacillati</taxon>
        <taxon>Actinomycetota</taxon>
        <taxon>Actinomycetes</taxon>
        <taxon>Micromonosporales</taxon>
        <taxon>Micromonosporaceae</taxon>
        <taxon>Actinoplanes</taxon>
    </lineage>
</organism>
<evidence type="ECO:0000313" key="5">
    <source>
        <dbReference type="Proteomes" id="UP000007882"/>
    </source>
</evidence>
<dbReference type="eggNOG" id="COG3287">
    <property type="taxonomic scope" value="Bacteria"/>
</dbReference>
<feature type="domain" description="FIST" evidence="2">
    <location>
        <begin position="27"/>
        <end position="225"/>
    </location>
</feature>
<dbReference type="SMART" id="SM00897">
    <property type="entry name" value="FIST"/>
    <property type="match status" value="1"/>
</dbReference>
<proteinExistence type="predicted"/>